<organism evidence="3 4">
    <name type="scientific">Hypsibius exemplaris</name>
    <name type="common">Freshwater tardigrade</name>
    <dbReference type="NCBI Taxonomy" id="2072580"/>
    <lineage>
        <taxon>Eukaryota</taxon>
        <taxon>Metazoa</taxon>
        <taxon>Ecdysozoa</taxon>
        <taxon>Tardigrada</taxon>
        <taxon>Eutardigrada</taxon>
        <taxon>Parachela</taxon>
        <taxon>Hypsibioidea</taxon>
        <taxon>Hypsibiidae</taxon>
        <taxon>Hypsibius</taxon>
    </lineage>
</organism>
<dbReference type="InterPro" id="IPR011009">
    <property type="entry name" value="Kinase-like_dom_sf"/>
</dbReference>
<keyword evidence="3" id="KW-0418">Kinase</keyword>
<dbReference type="OrthoDB" id="5816437at2759"/>
<keyword evidence="3" id="KW-0808">Transferase</keyword>
<dbReference type="GO" id="GO:0007165">
    <property type="term" value="P:signal transduction"/>
    <property type="evidence" value="ECO:0007669"/>
    <property type="project" value="TreeGrafter"/>
</dbReference>
<evidence type="ECO:0000259" key="2">
    <source>
        <dbReference type="PROSITE" id="PS50011"/>
    </source>
</evidence>
<dbReference type="InterPro" id="IPR052751">
    <property type="entry name" value="Plant_MAPKKK"/>
</dbReference>
<feature type="domain" description="Protein kinase" evidence="2">
    <location>
        <begin position="349"/>
        <end position="645"/>
    </location>
</feature>
<proteinExistence type="predicted"/>
<comment type="caution">
    <text evidence="3">The sequence shown here is derived from an EMBL/GenBank/DDBJ whole genome shotgun (WGS) entry which is preliminary data.</text>
</comment>
<evidence type="ECO:0000313" key="3">
    <source>
        <dbReference type="EMBL" id="OQV13488.1"/>
    </source>
</evidence>
<dbReference type="Proteomes" id="UP000192578">
    <property type="component" value="Unassembled WGS sequence"/>
</dbReference>
<reference evidence="4" key="1">
    <citation type="submission" date="2017-01" db="EMBL/GenBank/DDBJ databases">
        <title>Comparative genomics of anhydrobiosis in the tardigrade Hypsibius dujardini.</title>
        <authorList>
            <person name="Yoshida Y."/>
            <person name="Koutsovoulos G."/>
            <person name="Laetsch D."/>
            <person name="Stevens L."/>
            <person name="Kumar S."/>
            <person name="Horikawa D."/>
            <person name="Ishino K."/>
            <person name="Komine S."/>
            <person name="Tomita M."/>
            <person name="Blaxter M."/>
            <person name="Arakawa K."/>
        </authorList>
    </citation>
    <scope>NUCLEOTIDE SEQUENCE [LARGE SCALE GENOMIC DNA]</scope>
    <source>
        <strain evidence="4">Z151</strain>
    </source>
</reference>
<dbReference type="GO" id="GO:0004672">
    <property type="term" value="F:protein kinase activity"/>
    <property type="evidence" value="ECO:0007669"/>
    <property type="project" value="InterPro"/>
</dbReference>
<sequence length="670" mass="76017">MILPGFVIVESTVDNVDISEHRKEFGVRTICDACCLHLAFLLTDVYGRSQPLSTNSVNRKSSHMAMEMKGMRDVLKLELDESCAEDKSYFLRESSEFKGDNDCTTGKEHATLKSCLAIFLKDVHSSKPSLSARASQHMAREVEQMRALLSQLKLDLGKSSVKDKSYYSLESSESGGDNDSIRGKEQATSKSCFLAEQLHEQLRNQLVSHVTVEGGYPRLCIDISNFLRETYKNYSWDVVVLAEHKDVNFLVAPKHMKDIWFQRAGSSQDRASGHVTTENTILLRGKQSQGCFVFYRYTPDSKTTVVVFWVNPKLMPNGRLNVAGSIDRKLEGGDVFKVTSYLQDHQMDYLFAVEIFSGKAMGVQLTKEADLFNINAHRIVLVCLPMPRPDDDVSKSIVLPRKVKSIPIPSGSAQQVANQVSVLDVKLELLLRLNHPNVVRYLSLQFDDSTDSVVRRTYNIVMEFCEGTELTKLVRNVLPMSTVVDFSKQILWGLEYLHDNDFSHRALYGDHVMVRSFETNGGGRVQLISIARIRELCPRENQSFDSNQSDRILPLFMPPEVAESVGSKTDIWSFGCVMIQMITGDWPVMKKRQFSATVELMMPQIPKQIPWVLGKVIQQCLQLEYDKRPKARDLLKQLQESHGEFEGLSTPPRQLIDNRKRGPESFFKEF</sequence>
<feature type="region of interest" description="Disordered" evidence="1">
    <location>
        <begin position="642"/>
        <end position="670"/>
    </location>
</feature>
<evidence type="ECO:0000313" key="4">
    <source>
        <dbReference type="Proteomes" id="UP000192578"/>
    </source>
</evidence>
<dbReference type="InterPro" id="IPR000719">
    <property type="entry name" value="Prot_kinase_dom"/>
</dbReference>
<dbReference type="AlphaFoldDB" id="A0A1W0WE71"/>
<dbReference type="EMBL" id="MTYJ01000122">
    <property type="protein sequence ID" value="OQV13488.1"/>
    <property type="molecule type" value="Genomic_DNA"/>
</dbReference>
<protein>
    <submittedName>
        <fullName evidence="3">Mitogen-activated protein kinase kinase kinase 2</fullName>
    </submittedName>
</protein>
<dbReference type="GO" id="GO:0005524">
    <property type="term" value="F:ATP binding"/>
    <property type="evidence" value="ECO:0007669"/>
    <property type="project" value="InterPro"/>
</dbReference>
<dbReference type="PROSITE" id="PS50011">
    <property type="entry name" value="PROTEIN_KINASE_DOM"/>
    <property type="match status" value="1"/>
</dbReference>
<name>A0A1W0WE71_HYPEX</name>
<dbReference type="Gene3D" id="1.10.510.10">
    <property type="entry name" value="Transferase(Phosphotransferase) domain 1"/>
    <property type="match status" value="1"/>
</dbReference>
<dbReference type="PANTHER" id="PTHR48011">
    <property type="entry name" value="CCR4-NOT TRANSCRIPTIONAL COMPLEX SUBUNIT CAF120-RELATED"/>
    <property type="match status" value="1"/>
</dbReference>
<dbReference type="Pfam" id="PF07714">
    <property type="entry name" value="PK_Tyr_Ser-Thr"/>
    <property type="match status" value="1"/>
</dbReference>
<accession>A0A1W0WE71</accession>
<gene>
    <name evidence="3" type="ORF">BV898_12236</name>
</gene>
<keyword evidence="4" id="KW-1185">Reference proteome</keyword>
<dbReference type="PANTHER" id="PTHR48011:SF4">
    <property type="entry name" value="MITOGEN-ACTIVATED PROTEIN KINASE KINASE KINASE 19"/>
    <property type="match status" value="1"/>
</dbReference>
<dbReference type="InterPro" id="IPR001245">
    <property type="entry name" value="Ser-Thr/Tyr_kinase_cat_dom"/>
</dbReference>
<feature type="compositionally biased region" description="Basic and acidic residues" evidence="1">
    <location>
        <begin position="656"/>
        <end position="670"/>
    </location>
</feature>
<evidence type="ECO:0000256" key="1">
    <source>
        <dbReference type="SAM" id="MobiDB-lite"/>
    </source>
</evidence>
<dbReference type="SUPFAM" id="SSF56112">
    <property type="entry name" value="Protein kinase-like (PK-like)"/>
    <property type="match status" value="1"/>
</dbReference>